<evidence type="ECO:0000313" key="2">
    <source>
        <dbReference type="EMBL" id="MFC3896618.1"/>
    </source>
</evidence>
<proteinExistence type="predicted"/>
<sequence>MVNPILLAAHASLQSALLRVRALATPPTGDPLPATGREAELRILLAFLLLGAVVAVATVFLPTGLVPPRKGRVD</sequence>
<organism evidence="2 3">
    <name type="scientific">Lentzea rhizosphaerae</name>
    <dbReference type="NCBI Taxonomy" id="2041025"/>
    <lineage>
        <taxon>Bacteria</taxon>
        <taxon>Bacillati</taxon>
        <taxon>Actinomycetota</taxon>
        <taxon>Actinomycetes</taxon>
        <taxon>Pseudonocardiales</taxon>
        <taxon>Pseudonocardiaceae</taxon>
        <taxon>Lentzea</taxon>
    </lineage>
</organism>
<comment type="caution">
    <text evidence="2">The sequence shown here is derived from an EMBL/GenBank/DDBJ whole genome shotgun (WGS) entry which is preliminary data.</text>
</comment>
<reference evidence="3" key="1">
    <citation type="journal article" date="2019" name="Int. J. Syst. Evol. Microbiol.">
        <title>The Global Catalogue of Microorganisms (GCM) 10K type strain sequencing project: providing services to taxonomists for standard genome sequencing and annotation.</title>
        <authorList>
            <consortium name="The Broad Institute Genomics Platform"/>
            <consortium name="The Broad Institute Genome Sequencing Center for Infectious Disease"/>
            <person name="Wu L."/>
            <person name="Ma J."/>
        </authorList>
    </citation>
    <scope>NUCLEOTIDE SEQUENCE [LARGE SCALE GENOMIC DNA]</scope>
    <source>
        <strain evidence="3">CGMCC 4.7405</strain>
    </source>
</reference>
<dbReference type="RefSeq" id="WP_382378142.1">
    <property type="nucleotide sequence ID" value="NZ_JBHRZI010000030.1"/>
</dbReference>
<accession>A0ABV8C3Q7</accession>
<keyword evidence="1" id="KW-0472">Membrane</keyword>
<evidence type="ECO:0000256" key="1">
    <source>
        <dbReference type="SAM" id="Phobius"/>
    </source>
</evidence>
<dbReference type="Proteomes" id="UP001595690">
    <property type="component" value="Unassembled WGS sequence"/>
</dbReference>
<name>A0ABV8C3Q7_9PSEU</name>
<keyword evidence="1" id="KW-0812">Transmembrane</keyword>
<keyword evidence="3" id="KW-1185">Reference proteome</keyword>
<evidence type="ECO:0000313" key="3">
    <source>
        <dbReference type="Proteomes" id="UP001595690"/>
    </source>
</evidence>
<dbReference type="EMBL" id="JBHRZI010000030">
    <property type="protein sequence ID" value="MFC3896618.1"/>
    <property type="molecule type" value="Genomic_DNA"/>
</dbReference>
<gene>
    <name evidence="2" type="ORF">ACFOWZ_34515</name>
</gene>
<protein>
    <submittedName>
        <fullName evidence="2">Uncharacterized protein</fullName>
    </submittedName>
</protein>
<keyword evidence="1" id="KW-1133">Transmembrane helix</keyword>
<feature type="transmembrane region" description="Helical" evidence="1">
    <location>
        <begin position="46"/>
        <end position="66"/>
    </location>
</feature>